<gene>
    <name evidence="5" type="ORF">RI129_008184</name>
</gene>
<dbReference type="Proteomes" id="UP001329430">
    <property type="component" value="Chromosome 6"/>
</dbReference>
<dbReference type="Gene3D" id="1.20.1270.10">
    <property type="match status" value="1"/>
</dbReference>
<dbReference type="InterPro" id="IPR018181">
    <property type="entry name" value="Heat_shock_70_CS"/>
</dbReference>
<sequence>MSTSPAIGIDLGTTRCCVGYLANNNYDVDIIDNQHGDRTTPSYVAFTNNGEVVGKLARDKVYRNPGNVVYDSKRLIGRPFDDEYVQQNLQAWTFSIIAGPDNKPLIQIIQGDSIVTYKAHEISAKLLAHMKEVAERRLGQTIKRAVITVPAYFNYHQRIATREAGKLAGFEESKIMNEPTAAVLAYVHKRQISDCQNVLVFDLGGGTFDVSIVSVKDKNITVRATSGNTFLGGRDFDNNLAQYIIKKLKELYYVDVSNVVPSVRRINARSEKIKVELSFEESTQLDLHNILMNGNDVDLEITRSEFEIVNDHLFKLCIQTVENCLRQANLRKSNVEKILLVGGSTRIPKLRKMLSDYVGDQGKLCQGINPDEAVAYGASILAADKEVETVHNIDEITPLSLGIDVIGNRMSFIIKRNTPIPVTKTRSYITVSDEQTEMAINVYEGERSLVQYNTKIGTCIINLPPKPPGYQVEVSFHINTNGILEVGASTEGGIYSNLSMEYEESADQRTDDVLRDALENMESDERKRDVISRLIKLKEYCIKMKALCTYKSQTFTDEEKTTLIGISEVITAWINGTVIEDGTEEEKDAIVHKKAEIEKVCEPILQNYGFDVGDMCTSKFHKLLTESKPKIM</sequence>
<dbReference type="GO" id="GO:0140662">
    <property type="term" value="F:ATP-dependent protein folding chaperone"/>
    <property type="evidence" value="ECO:0007669"/>
    <property type="project" value="InterPro"/>
</dbReference>
<dbReference type="Pfam" id="PF00012">
    <property type="entry name" value="HSP70"/>
    <property type="match status" value="1"/>
</dbReference>
<dbReference type="Gene3D" id="3.30.420.40">
    <property type="match status" value="2"/>
</dbReference>
<proteinExistence type="inferred from homology"/>
<dbReference type="InterPro" id="IPR043129">
    <property type="entry name" value="ATPase_NBD"/>
</dbReference>
<dbReference type="PANTHER" id="PTHR19375">
    <property type="entry name" value="HEAT SHOCK PROTEIN 70KDA"/>
    <property type="match status" value="1"/>
</dbReference>
<dbReference type="PROSITE" id="PS00297">
    <property type="entry name" value="HSP70_1"/>
    <property type="match status" value="1"/>
</dbReference>
<dbReference type="PROSITE" id="PS01036">
    <property type="entry name" value="HSP70_3"/>
    <property type="match status" value="1"/>
</dbReference>
<evidence type="ECO:0000256" key="2">
    <source>
        <dbReference type="ARBA" id="ARBA00022741"/>
    </source>
</evidence>
<comment type="caution">
    <text evidence="5">The sequence shown here is derived from an EMBL/GenBank/DDBJ whole genome shotgun (WGS) entry which is preliminary data.</text>
</comment>
<dbReference type="SUPFAM" id="SSF100934">
    <property type="entry name" value="Heat shock protein 70kD (HSP70), C-terminal subdomain"/>
    <property type="match status" value="1"/>
</dbReference>
<dbReference type="PROSITE" id="PS00329">
    <property type="entry name" value="HSP70_2"/>
    <property type="match status" value="1"/>
</dbReference>
<organism evidence="5 6">
    <name type="scientific">Pyrocoelia pectoralis</name>
    <dbReference type="NCBI Taxonomy" id="417401"/>
    <lineage>
        <taxon>Eukaryota</taxon>
        <taxon>Metazoa</taxon>
        <taxon>Ecdysozoa</taxon>
        <taxon>Arthropoda</taxon>
        <taxon>Hexapoda</taxon>
        <taxon>Insecta</taxon>
        <taxon>Pterygota</taxon>
        <taxon>Neoptera</taxon>
        <taxon>Endopterygota</taxon>
        <taxon>Coleoptera</taxon>
        <taxon>Polyphaga</taxon>
        <taxon>Elateriformia</taxon>
        <taxon>Elateroidea</taxon>
        <taxon>Lampyridae</taxon>
        <taxon>Lampyrinae</taxon>
        <taxon>Pyrocoelia</taxon>
    </lineage>
</organism>
<evidence type="ECO:0000313" key="5">
    <source>
        <dbReference type="EMBL" id="KAK5642017.1"/>
    </source>
</evidence>
<dbReference type="GO" id="GO:0005524">
    <property type="term" value="F:ATP binding"/>
    <property type="evidence" value="ECO:0007669"/>
    <property type="project" value="UniProtKB-KW"/>
</dbReference>
<evidence type="ECO:0000313" key="6">
    <source>
        <dbReference type="Proteomes" id="UP001329430"/>
    </source>
</evidence>
<dbReference type="InterPro" id="IPR013126">
    <property type="entry name" value="Hsp_70_fam"/>
</dbReference>
<dbReference type="AlphaFoldDB" id="A0AAN7ZFV3"/>
<keyword evidence="3 4" id="KW-0067">ATP-binding</keyword>
<evidence type="ECO:0008006" key="7">
    <source>
        <dbReference type="Google" id="ProtNLM"/>
    </source>
</evidence>
<dbReference type="FunFam" id="3.90.640.10:FF:000003">
    <property type="entry name" value="Molecular chaperone DnaK"/>
    <property type="match status" value="1"/>
</dbReference>
<evidence type="ECO:0000256" key="3">
    <source>
        <dbReference type="ARBA" id="ARBA00022840"/>
    </source>
</evidence>
<protein>
    <recommendedName>
        <fullName evidence="7">Heat shock protein 70</fullName>
    </recommendedName>
</protein>
<accession>A0AAN7ZFV3</accession>
<reference evidence="5 6" key="1">
    <citation type="journal article" date="2024" name="Insects">
        <title>An Improved Chromosome-Level Genome Assembly of the Firefly Pyrocoelia pectoralis.</title>
        <authorList>
            <person name="Fu X."/>
            <person name="Meyer-Rochow V.B."/>
            <person name="Ballantyne L."/>
            <person name="Zhu X."/>
        </authorList>
    </citation>
    <scope>NUCLEOTIDE SEQUENCE [LARGE SCALE GENOMIC DNA]</scope>
    <source>
        <strain evidence="5">XCY_ONT2</strain>
    </source>
</reference>
<dbReference type="SUPFAM" id="SSF53067">
    <property type="entry name" value="Actin-like ATPase domain"/>
    <property type="match status" value="2"/>
</dbReference>
<dbReference type="Gene3D" id="2.60.34.10">
    <property type="entry name" value="Substrate Binding Domain Of DNAk, Chain A, domain 1"/>
    <property type="match status" value="1"/>
</dbReference>
<name>A0AAN7ZFV3_9COLE</name>
<evidence type="ECO:0000256" key="4">
    <source>
        <dbReference type="RuleBase" id="RU003322"/>
    </source>
</evidence>
<dbReference type="SUPFAM" id="SSF100920">
    <property type="entry name" value="Heat shock protein 70kD (HSP70), peptide-binding domain"/>
    <property type="match status" value="1"/>
</dbReference>
<dbReference type="Gene3D" id="3.90.640.10">
    <property type="entry name" value="Actin, Chain A, domain 4"/>
    <property type="match status" value="1"/>
</dbReference>
<dbReference type="FunFam" id="3.30.30.30:FF:000005">
    <property type="entry name" value="Heat shock protein ssb1"/>
    <property type="match status" value="1"/>
</dbReference>
<comment type="similarity">
    <text evidence="1 4">Belongs to the heat shock protein 70 family.</text>
</comment>
<dbReference type="InterPro" id="IPR029048">
    <property type="entry name" value="HSP70_C_sf"/>
</dbReference>
<dbReference type="PRINTS" id="PR00301">
    <property type="entry name" value="HEATSHOCK70"/>
</dbReference>
<evidence type="ECO:0000256" key="1">
    <source>
        <dbReference type="ARBA" id="ARBA00007381"/>
    </source>
</evidence>
<dbReference type="InterPro" id="IPR029047">
    <property type="entry name" value="HSP70_peptide-bd_sf"/>
</dbReference>
<dbReference type="CDD" id="cd24028">
    <property type="entry name" value="ASKHA_NBD_HSP70_HSPA1-like"/>
    <property type="match status" value="1"/>
</dbReference>
<keyword evidence="6" id="KW-1185">Reference proteome</keyword>
<dbReference type="EMBL" id="JAVRBK010000006">
    <property type="protein sequence ID" value="KAK5642017.1"/>
    <property type="molecule type" value="Genomic_DNA"/>
</dbReference>
<dbReference type="Gene3D" id="3.30.30.30">
    <property type="match status" value="1"/>
</dbReference>
<keyword evidence="2 4" id="KW-0547">Nucleotide-binding</keyword>